<proteinExistence type="predicted"/>
<dbReference type="VEuPathDB" id="VectorBase:GPAI030981"/>
<accession>A0A1B0A0T7</accession>
<sequence length="289" mass="34114">MRRIQKLKELNQKLIANKLLEEEINSLEAQKIKLEEHQNKSREKQLELEKKLRKMKAKNAGEKDFLEKELNSLRKEQQAAEDELDKAIAEFDGYMHNLLQECTSPPKKLRIELEKEILEGEVKQLIEAKERQRTELEEEISELKTKHSNEIETLEKHRKQELLRAEDERREVVDERNRLKKRLDKLQKEYTEFQVVKERKRKSVIGTTLHMVSRKDVEGGFSCNGNDTIIHCKLARLLLTINKSPFQTCTFPCIWSGRLIRNTGRHSLKDTLLTLKNSRENYSILSESN</sequence>
<name>A0A1B0A0T7_GLOPL</name>
<evidence type="ECO:0000313" key="2">
    <source>
        <dbReference type="EnsemblMetazoa" id="GPAI030981-PA"/>
    </source>
</evidence>
<organism evidence="2 3">
    <name type="scientific">Glossina pallidipes</name>
    <name type="common">Tsetse fly</name>
    <dbReference type="NCBI Taxonomy" id="7398"/>
    <lineage>
        <taxon>Eukaryota</taxon>
        <taxon>Metazoa</taxon>
        <taxon>Ecdysozoa</taxon>
        <taxon>Arthropoda</taxon>
        <taxon>Hexapoda</taxon>
        <taxon>Insecta</taxon>
        <taxon>Pterygota</taxon>
        <taxon>Neoptera</taxon>
        <taxon>Endopterygota</taxon>
        <taxon>Diptera</taxon>
        <taxon>Brachycera</taxon>
        <taxon>Muscomorpha</taxon>
        <taxon>Hippoboscoidea</taxon>
        <taxon>Glossinidae</taxon>
        <taxon>Glossina</taxon>
    </lineage>
</organism>
<dbReference type="AlphaFoldDB" id="A0A1B0A0T7"/>
<dbReference type="Proteomes" id="UP000092445">
    <property type="component" value="Unassembled WGS sequence"/>
</dbReference>
<feature type="coiled-coil region" evidence="1">
    <location>
        <begin position="10"/>
        <end position="196"/>
    </location>
</feature>
<evidence type="ECO:0000313" key="3">
    <source>
        <dbReference type="Proteomes" id="UP000092445"/>
    </source>
</evidence>
<dbReference type="EnsemblMetazoa" id="GPAI030981-RA">
    <property type="protein sequence ID" value="GPAI030981-PA"/>
    <property type="gene ID" value="GPAI030981"/>
</dbReference>
<evidence type="ECO:0000256" key="1">
    <source>
        <dbReference type="SAM" id="Coils"/>
    </source>
</evidence>
<keyword evidence="3" id="KW-1185">Reference proteome</keyword>
<protein>
    <submittedName>
        <fullName evidence="2">Uncharacterized protein</fullName>
    </submittedName>
</protein>
<reference evidence="2" key="2">
    <citation type="submission" date="2020-05" db="UniProtKB">
        <authorList>
            <consortium name="EnsemblMetazoa"/>
        </authorList>
    </citation>
    <scope>IDENTIFICATION</scope>
    <source>
        <strain evidence="2">IAEA</strain>
    </source>
</reference>
<keyword evidence="1" id="KW-0175">Coiled coil</keyword>
<reference evidence="3" key="1">
    <citation type="submission" date="2014-03" db="EMBL/GenBank/DDBJ databases">
        <authorList>
            <person name="Aksoy S."/>
            <person name="Warren W."/>
            <person name="Wilson R.K."/>
        </authorList>
    </citation>
    <scope>NUCLEOTIDE SEQUENCE [LARGE SCALE GENOMIC DNA]</scope>
    <source>
        <strain evidence="3">IAEA</strain>
    </source>
</reference>